<protein>
    <submittedName>
        <fullName evidence="1">Uncharacterized protein</fullName>
    </submittedName>
</protein>
<accession>A0ABP9FPJ8</accession>
<organism evidence="1 2">
    <name type="scientific">Mucilaginibacter defluvii</name>
    <dbReference type="NCBI Taxonomy" id="1196019"/>
    <lineage>
        <taxon>Bacteria</taxon>
        <taxon>Pseudomonadati</taxon>
        <taxon>Bacteroidota</taxon>
        <taxon>Sphingobacteriia</taxon>
        <taxon>Sphingobacteriales</taxon>
        <taxon>Sphingobacteriaceae</taxon>
        <taxon>Mucilaginibacter</taxon>
    </lineage>
</organism>
<gene>
    <name evidence="1" type="ORF">GCM10023313_11890</name>
</gene>
<keyword evidence="2" id="KW-1185">Reference proteome</keyword>
<dbReference type="EMBL" id="BAABJI010000001">
    <property type="protein sequence ID" value="GAA4910359.1"/>
    <property type="molecule type" value="Genomic_DNA"/>
</dbReference>
<sequence length="72" mass="8359">MKKLKAAEDKEKEQTAKDNLNRLEISFFQEPFKLSFVEPIVLDNNPALVSTYGHQYSSQYLDAIFRPPRQIA</sequence>
<name>A0ABP9FPJ8_9SPHI</name>
<reference evidence="2" key="1">
    <citation type="journal article" date="2019" name="Int. J. Syst. Evol. Microbiol.">
        <title>The Global Catalogue of Microorganisms (GCM) 10K type strain sequencing project: providing services to taxonomists for standard genome sequencing and annotation.</title>
        <authorList>
            <consortium name="The Broad Institute Genomics Platform"/>
            <consortium name="The Broad Institute Genome Sequencing Center for Infectious Disease"/>
            <person name="Wu L."/>
            <person name="Ma J."/>
        </authorList>
    </citation>
    <scope>NUCLEOTIDE SEQUENCE [LARGE SCALE GENOMIC DNA]</scope>
    <source>
        <strain evidence="2">JCM 18283</strain>
    </source>
</reference>
<comment type="caution">
    <text evidence="1">The sequence shown here is derived from an EMBL/GenBank/DDBJ whole genome shotgun (WGS) entry which is preliminary data.</text>
</comment>
<evidence type="ECO:0000313" key="2">
    <source>
        <dbReference type="Proteomes" id="UP001501436"/>
    </source>
</evidence>
<evidence type="ECO:0000313" key="1">
    <source>
        <dbReference type="EMBL" id="GAA4910359.1"/>
    </source>
</evidence>
<proteinExistence type="predicted"/>
<dbReference type="Proteomes" id="UP001501436">
    <property type="component" value="Unassembled WGS sequence"/>
</dbReference>